<sequence length="46" mass="4861">MRAAAQRERGGAYEAIAVTAAPHVIEADAAERLLGGRHRHVKEPGA</sequence>
<gene>
    <name evidence="1" type="ORF">K8V81_01620</name>
</gene>
<dbReference type="EMBL" id="DYUE01000045">
    <property type="protein sequence ID" value="HJG90401.1"/>
    <property type="molecule type" value="Genomic_DNA"/>
</dbReference>
<dbReference type="AlphaFoldDB" id="A0A921MUL0"/>
<reference evidence="1" key="2">
    <citation type="submission" date="2021-09" db="EMBL/GenBank/DDBJ databases">
        <authorList>
            <person name="Gilroy R."/>
        </authorList>
    </citation>
    <scope>NUCLEOTIDE SEQUENCE</scope>
    <source>
        <strain evidence="1">ChiGjej5B5-22894</strain>
    </source>
</reference>
<protein>
    <submittedName>
        <fullName evidence="1">Uncharacterized protein</fullName>
    </submittedName>
</protein>
<evidence type="ECO:0000313" key="2">
    <source>
        <dbReference type="Proteomes" id="UP000742460"/>
    </source>
</evidence>
<accession>A0A921MUL0</accession>
<reference evidence="1" key="1">
    <citation type="journal article" date="2021" name="PeerJ">
        <title>Extensive microbial diversity within the chicken gut microbiome revealed by metagenomics and culture.</title>
        <authorList>
            <person name="Gilroy R."/>
            <person name="Ravi A."/>
            <person name="Getino M."/>
            <person name="Pursley I."/>
            <person name="Horton D.L."/>
            <person name="Alikhan N.F."/>
            <person name="Baker D."/>
            <person name="Gharbi K."/>
            <person name="Hall N."/>
            <person name="Watson M."/>
            <person name="Adriaenssens E.M."/>
            <person name="Foster-Nyarko E."/>
            <person name="Jarju S."/>
            <person name="Secka A."/>
            <person name="Antonio M."/>
            <person name="Oren A."/>
            <person name="Chaudhuri R.R."/>
            <person name="La Ragione R."/>
            <person name="Hildebrand F."/>
            <person name="Pallen M.J."/>
        </authorList>
    </citation>
    <scope>NUCLEOTIDE SEQUENCE</scope>
    <source>
        <strain evidence="1">ChiGjej5B5-22894</strain>
    </source>
</reference>
<comment type="caution">
    <text evidence="1">The sequence shown here is derived from an EMBL/GenBank/DDBJ whole genome shotgun (WGS) entry which is preliminary data.</text>
</comment>
<dbReference type="Proteomes" id="UP000742460">
    <property type="component" value="Unassembled WGS sequence"/>
</dbReference>
<name>A0A921MUL0_9MICO</name>
<organism evidence="1 2">
    <name type="scientific">Brachybacterium massiliense</name>
    <dbReference type="NCBI Taxonomy" id="1755098"/>
    <lineage>
        <taxon>Bacteria</taxon>
        <taxon>Bacillati</taxon>
        <taxon>Actinomycetota</taxon>
        <taxon>Actinomycetes</taxon>
        <taxon>Micrococcales</taxon>
        <taxon>Dermabacteraceae</taxon>
        <taxon>Brachybacterium</taxon>
    </lineage>
</organism>
<proteinExistence type="predicted"/>
<evidence type="ECO:0000313" key="1">
    <source>
        <dbReference type="EMBL" id="HJG90401.1"/>
    </source>
</evidence>